<dbReference type="InterPro" id="IPR009000">
    <property type="entry name" value="Transl_B-barrel_sf"/>
</dbReference>
<sequence length="391" mass="44487">MTRKLYYDSPNVSEWKTKLVEMTEVDGKYHIQLEETAFYPEGGGQPFDIGQIDGINVVDVFEKESKIIHVLEGKPLQTNVDCKIDWERRFDHMQHHTGQHLLSATIIKLFDIETVSFHLGKDTVTIDLNTNNLTNQQLLDIEKSVNQKIYDNVEIKTYIIDKKDLSSLPLRKLPKVDEDIRIVEIKDNDISACCGTHVSRTGEIGLIKLLKTEKVRNNTRLHFKCGKRALQEFHKANEIISTFTSLYSTNVDLIIEKTNSTLSELKQLKKQNEVLTEEVLLIEADQIIYNNNGNVVTFVFEDKSMKNLQKLANLIHAKKECILLLMSLSENKLLLMSNTKSDFHCGNELKNAISSFNGKGGGNATQAQATFSSQVELQSSFDLIKQELLKI</sequence>
<dbReference type="AlphaFoldDB" id="A0A940SKC0"/>
<dbReference type="PANTHER" id="PTHR43462">
    <property type="entry name" value="ALANYL-TRNA EDITING PROTEIN"/>
    <property type="match status" value="1"/>
</dbReference>
<dbReference type="GO" id="GO:0003676">
    <property type="term" value="F:nucleic acid binding"/>
    <property type="evidence" value="ECO:0007669"/>
    <property type="project" value="InterPro"/>
</dbReference>
<protein>
    <recommendedName>
        <fullName evidence="6">Alanyl-transfer RNA synthetases family profile domain-containing protein</fullName>
    </recommendedName>
</protein>
<evidence type="ECO:0000256" key="1">
    <source>
        <dbReference type="ARBA" id="ARBA00001947"/>
    </source>
</evidence>
<evidence type="ECO:0000256" key="2">
    <source>
        <dbReference type="ARBA" id="ARBA00004496"/>
    </source>
</evidence>
<dbReference type="GO" id="GO:0002161">
    <property type="term" value="F:aminoacyl-tRNA deacylase activity"/>
    <property type="evidence" value="ECO:0007669"/>
    <property type="project" value="UniProtKB-ARBA"/>
</dbReference>
<dbReference type="GO" id="GO:0004813">
    <property type="term" value="F:alanine-tRNA ligase activity"/>
    <property type="evidence" value="ECO:0007669"/>
    <property type="project" value="InterPro"/>
</dbReference>
<dbReference type="InterPro" id="IPR012947">
    <property type="entry name" value="tRNA_SAD"/>
</dbReference>
<comment type="caution">
    <text evidence="7">The sequence shown here is derived from an EMBL/GenBank/DDBJ whole genome shotgun (WGS) entry which is preliminary data.</text>
</comment>
<comment type="subcellular location">
    <subcellularLocation>
        <location evidence="2">Cytoplasm</location>
    </subcellularLocation>
</comment>
<dbReference type="GO" id="GO:0005737">
    <property type="term" value="C:cytoplasm"/>
    <property type="evidence" value="ECO:0007669"/>
    <property type="project" value="UniProtKB-SubCell"/>
</dbReference>
<evidence type="ECO:0000256" key="4">
    <source>
        <dbReference type="ARBA" id="ARBA00022833"/>
    </source>
</evidence>
<keyword evidence="4" id="KW-0862">Zinc</keyword>
<evidence type="ECO:0000256" key="5">
    <source>
        <dbReference type="SAM" id="Coils"/>
    </source>
</evidence>
<keyword evidence="5" id="KW-0175">Coiled coil</keyword>
<reference evidence="7" key="1">
    <citation type="submission" date="2021-04" db="EMBL/GenBank/DDBJ databases">
        <title>Genome seq and assembly of Bacillus sp.</title>
        <authorList>
            <person name="Chhetri G."/>
        </authorList>
    </citation>
    <scope>NUCLEOTIDE SEQUENCE</scope>
    <source>
        <strain evidence="7">RG28</strain>
    </source>
</reference>
<evidence type="ECO:0000313" key="8">
    <source>
        <dbReference type="Proteomes" id="UP000682134"/>
    </source>
</evidence>
<dbReference type="InterPro" id="IPR018165">
    <property type="entry name" value="Ala-tRNA-synth_IIc_core"/>
</dbReference>
<dbReference type="RefSeq" id="WP_209405849.1">
    <property type="nucleotide sequence ID" value="NZ_JAGIYQ010000007.1"/>
</dbReference>
<dbReference type="InterPro" id="IPR018163">
    <property type="entry name" value="Thr/Ala-tRNA-synth_IIc_edit"/>
</dbReference>
<proteinExistence type="predicted"/>
<name>A0A940SKC0_9BACI</name>
<dbReference type="SMART" id="SM00863">
    <property type="entry name" value="tRNA_SAD"/>
    <property type="match status" value="1"/>
</dbReference>
<accession>A0A940SKC0</accession>
<evidence type="ECO:0000259" key="6">
    <source>
        <dbReference type="PROSITE" id="PS50860"/>
    </source>
</evidence>
<dbReference type="PROSITE" id="PS50860">
    <property type="entry name" value="AA_TRNA_LIGASE_II_ALA"/>
    <property type="match status" value="1"/>
</dbReference>
<dbReference type="GO" id="GO:0005524">
    <property type="term" value="F:ATP binding"/>
    <property type="evidence" value="ECO:0007669"/>
    <property type="project" value="InterPro"/>
</dbReference>
<keyword evidence="8" id="KW-1185">Reference proteome</keyword>
<dbReference type="Proteomes" id="UP000682134">
    <property type="component" value="Unassembled WGS sequence"/>
</dbReference>
<feature type="domain" description="Alanyl-transfer RNA synthetases family profile" evidence="6">
    <location>
        <begin position="1"/>
        <end position="220"/>
    </location>
</feature>
<organism evidence="7 8">
    <name type="scientific">Gottfriedia endophytica</name>
    <dbReference type="NCBI Taxonomy" id="2820819"/>
    <lineage>
        <taxon>Bacteria</taxon>
        <taxon>Bacillati</taxon>
        <taxon>Bacillota</taxon>
        <taxon>Bacilli</taxon>
        <taxon>Bacillales</taxon>
        <taxon>Bacillaceae</taxon>
        <taxon>Gottfriedia</taxon>
    </lineage>
</organism>
<dbReference type="EMBL" id="JAGIYQ010000007">
    <property type="protein sequence ID" value="MBP0725854.1"/>
    <property type="molecule type" value="Genomic_DNA"/>
</dbReference>
<dbReference type="SUPFAM" id="SSF55186">
    <property type="entry name" value="ThrRS/AlaRS common domain"/>
    <property type="match status" value="1"/>
</dbReference>
<dbReference type="Gene3D" id="2.40.30.130">
    <property type="match status" value="1"/>
</dbReference>
<evidence type="ECO:0000256" key="3">
    <source>
        <dbReference type="ARBA" id="ARBA00022723"/>
    </source>
</evidence>
<gene>
    <name evidence="7" type="ORF">J5Y03_11800</name>
</gene>
<dbReference type="Pfam" id="PF07973">
    <property type="entry name" value="tRNA_SAD"/>
    <property type="match status" value="1"/>
</dbReference>
<feature type="coiled-coil region" evidence="5">
    <location>
        <begin position="258"/>
        <end position="285"/>
    </location>
</feature>
<dbReference type="Pfam" id="PF02272">
    <property type="entry name" value="DHHA1"/>
    <property type="match status" value="1"/>
</dbReference>
<dbReference type="GO" id="GO:0006419">
    <property type="term" value="P:alanyl-tRNA aminoacylation"/>
    <property type="evidence" value="ECO:0007669"/>
    <property type="project" value="InterPro"/>
</dbReference>
<dbReference type="SUPFAM" id="SSF50447">
    <property type="entry name" value="Translation proteins"/>
    <property type="match status" value="1"/>
</dbReference>
<comment type="cofactor">
    <cofactor evidence="1">
        <name>Zn(2+)</name>
        <dbReference type="ChEBI" id="CHEBI:29105"/>
    </cofactor>
</comment>
<dbReference type="InterPro" id="IPR051335">
    <property type="entry name" value="Alanyl-tRNA_Editing_Enzymes"/>
</dbReference>
<keyword evidence="3" id="KW-0479">Metal-binding</keyword>
<dbReference type="InterPro" id="IPR003156">
    <property type="entry name" value="DHHA1_dom"/>
</dbReference>
<evidence type="ECO:0000313" key="7">
    <source>
        <dbReference type="EMBL" id="MBP0725854.1"/>
    </source>
</evidence>
<dbReference type="Gene3D" id="3.30.980.10">
    <property type="entry name" value="Threonyl-trna Synthetase, Chain A, domain 2"/>
    <property type="match status" value="1"/>
</dbReference>
<dbReference type="PANTHER" id="PTHR43462:SF1">
    <property type="entry name" value="ALANYL-TRNA EDITING PROTEIN AARSD1"/>
    <property type="match status" value="1"/>
</dbReference>
<dbReference type="GO" id="GO:0046872">
    <property type="term" value="F:metal ion binding"/>
    <property type="evidence" value="ECO:0007669"/>
    <property type="project" value="UniProtKB-KW"/>
</dbReference>
<dbReference type="Gene3D" id="3.10.310.40">
    <property type="match status" value="1"/>
</dbReference>